<protein>
    <submittedName>
        <fullName evidence="2">Helix-turn-helix domain-containing protein</fullName>
    </submittedName>
</protein>
<organism evidence="2 3">
    <name type="scientific">Janibacter indicus</name>
    <dbReference type="NCBI Taxonomy" id="857417"/>
    <lineage>
        <taxon>Bacteria</taxon>
        <taxon>Bacillati</taxon>
        <taxon>Actinomycetota</taxon>
        <taxon>Actinomycetes</taxon>
        <taxon>Micrococcales</taxon>
        <taxon>Intrasporangiaceae</taxon>
        <taxon>Janibacter</taxon>
    </lineage>
</organism>
<sequence length="66" mass="7657">MSTHITHDTTLRFETLAAAAERTGFSVKTLRRRISDGRLPAYRNGPRSLRVKPEDVDRLFERIPIY</sequence>
<dbReference type="Proteomes" id="UP000593998">
    <property type="component" value="Chromosome"/>
</dbReference>
<accession>A0A7L9J4H7</accession>
<evidence type="ECO:0000313" key="2">
    <source>
        <dbReference type="EMBL" id="QOK24162.1"/>
    </source>
</evidence>
<dbReference type="Pfam" id="PF12728">
    <property type="entry name" value="HTH_17"/>
    <property type="match status" value="1"/>
</dbReference>
<dbReference type="InterPro" id="IPR041657">
    <property type="entry name" value="HTH_17"/>
</dbReference>
<dbReference type="RefSeq" id="WP_192911992.1">
    <property type="nucleotide sequence ID" value="NZ_CP062789.1"/>
</dbReference>
<dbReference type="EMBL" id="CP062789">
    <property type="protein sequence ID" value="QOK24162.1"/>
    <property type="molecule type" value="Genomic_DNA"/>
</dbReference>
<evidence type="ECO:0000259" key="1">
    <source>
        <dbReference type="Pfam" id="PF12728"/>
    </source>
</evidence>
<reference evidence="2 3" key="1">
    <citation type="submission" date="2020-10" db="EMBL/GenBank/DDBJ databases">
        <title>Janibacter indicus TT2 genome sequence.</title>
        <authorList>
            <person name="Lee K."/>
            <person name="Ganzorig M."/>
        </authorList>
    </citation>
    <scope>NUCLEOTIDE SEQUENCE [LARGE SCALE GENOMIC DNA]</scope>
    <source>
        <strain evidence="2 3">TT2</strain>
    </source>
</reference>
<evidence type="ECO:0000313" key="3">
    <source>
        <dbReference type="Proteomes" id="UP000593998"/>
    </source>
</evidence>
<name>A0A7L9J4H7_9MICO</name>
<dbReference type="SUPFAM" id="SSF46955">
    <property type="entry name" value="Putative DNA-binding domain"/>
    <property type="match status" value="1"/>
</dbReference>
<dbReference type="InterPro" id="IPR009061">
    <property type="entry name" value="DNA-bd_dom_put_sf"/>
</dbReference>
<dbReference type="InterPro" id="IPR010093">
    <property type="entry name" value="SinI_DNA-bd"/>
</dbReference>
<dbReference type="NCBIfam" id="TIGR01764">
    <property type="entry name" value="excise"/>
    <property type="match status" value="1"/>
</dbReference>
<proteinExistence type="predicted"/>
<dbReference type="AlphaFoldDB" id="A0A7L9J4H7"/>
<gene>
    <name evidence="2" type="ORF">IGS73_07335</name>
</gene>
<feature type="domain" description="Helix-turn-helix" evidence="1">
    <location>
        <begin position="15"/>
        <end position="62"/>
    </location>
</feature>
<dbReference type="GO" id="GO:0003677">
    <property type="term" value="F:DNA binding"/>
    <property type="evidence" value="ECO:0007669"/>
    <property type="project" value="InterPro"/>
</dbReference>